<dbReference type="Proteomes" id="UP000237466">
    <property type="component" value="Unassembled WGS sequence"/>
</dbReference>
<name>A0A2S3R4L8_VIBVL</name>
<keyword evidence="1" id="KW-0031">Aminopeptidase</keyword>
<dbReference type="AlphaFoldDB" id="A0A2S3R4L8"/>
<keyword evidence="1" id="KW-0378">Hydrolase</keyword>
<reference evidence="2 3" key="2">
    <citation type="journal article" date="2018" name="Front. Microbiol.">
        <title>Phylogeny of Vibrio vulnificus from the Analysis of the Core-Genome: Implications for Intra-Species Taxonomy.</title>
        <authorList>
            <person name="Roig F.J."/>
            <person name="Gonzalez-Candelas F."/>
            <person name="Sanjuan E."/>
            <person name="Fouz B."/>
            <person name="Feil E.J."/>
            <person name="Llorens C."/>
            <person name="Baker-Austin C."/>
            <person name="Oliver J.D."/>
            <person name="Danin-Poleg Y."/>
            <person name="Gibas C.J."/>
            <person name="Kashi Y."/>
            <person name="Gulig P.A."/>
            <person name="Morrison S.S."/>
            <person name="Amaro C."/>
        </authorList>
    </citation>
    <scope>NUCLEOTIDE SEQUENCE [LARGE SCALE GENOMIC DNA]</scope>
    <source>
        <strain evidence="2 3">CECT4608</strain>
    </source>
</reference>
<proteinExistence type="predicted"/>
<dbReference type="EMBL" id="CP019290">
    <property type="protein sequence ID" value="AXX61228.1"/>
    <property type="molecule type" value="Genomic_DNA"/>
</dbReference>
<gene>
    <name evidence="2" type="ORF">CRN52_08240</name>
    <name evidence="1" type="ORF">FORC53_2889</name>
</gene>
<protein>
    <submittedName>
        <fullName evidence="1">Aminopeptidase N</fullName>
    </submittedName>
    <submittedName>
        <fullName evidence="2">DUF3630 domain-containing protein</fullName>
    </submittedName>
</protein>
<reference evidence="1 4" key="1">
    <citation type="submission" date="2017-01" db="EMBL/GenBank/DDBJ databases">
        <title>Complete Genome Sequence of Vibrio vulnificus FORC_053.</title>
        <authorList>
            <consortium name="Food-borne Pathogen Omics Research Center"/>
            <person name="Chung H.Y."/>
            <person name="Na E.J."/>
            <person name="Song J.S."/>
            <person name="Kim H."/>
            <person name="Lee J.-H."/>
            <person name="Ryu S."/>
            <person name="Choi S.H."/>
        </authorList>
    </citation>
    <scope>NUCLEOTIDE SEQUENCE [LARGE SCALE GENOMIC DNA]</scope>
    <source>
        <strain evidence="1 4">FORC_053</strain>
    </source>
</reference>
<dbReference type="Proteomes" id="UP000263418">
    <property type="component" value="Chromosome 1"/>
</dbReference>
<dbReference type="EMBL" id="PDGH01000070">
    <property type="protein sequence ID" value="POB48652.1"/>
    <property type="molecule type" value="Genomic_DNA"/>
</dbReference>
<dbReference type="RefSeq" id="WP_011151399.1">
    <property type="nucleotide sequence ID" value="NZ_CABMOC010000017.1"/>
</dbReference>
<organism evidence="2 3">
    <name type="scientific">Vibrio vulnificus</name>
    <dbReference type="NCBI Taxonomy" id="672"/>
    <lineage>
        <taxon>Bacteria</taxon>
        <taxon>Pseudomonadati</taxon>
        <taxon>Pseudomonadota</taxon>
        <taxon>Gammaproteobacteria</taxon>
        <taxon>Vibrionales</taxon>
        <taxon>Vibrionaceae</taxon>
        <taxon>Vibrio</taxon>
    </lineage>
</organism>
<sequence>MDENNKEFGLTEYMAQEGRLLIRTPRFNLDTFPALAERLLKLLSAQVVEKQWDGDVHSWLVDFEETHLFLKAEHYSEAVWFESLTVDDSREVMDYLAQLFAKGF</sequence>
<accession>A0A2S3R4L8</accession>
<dbReference type="InterPro" id="IPR022080">
    <property type="entry name" value="DUF3630"/>
</dbReference>
<evidence type="ECO:0000313" key="3">
    <source>
        <dbReference type="Proteomes" id="UP000237466"/>
    </source>
</evidence>
<evidence type="ECO:0000313" key="4">
    <source>
        <dbReference type="Proteomes" id="UP000263418"/>
    </source>
</evidence>
<dbReference type="GO" id="GO:0004177">
    <property type="term" value="F:aminopeptidase activity"/>
    <property type="evidence" value="ECO:0007669"/>
    <property type="project" value="UniProtKB-KW"/>
</dbReference>
<evidence type="ECO:0000313" key="2">
    <source>
        <dbReference type="EMBL" id="POB48652.1"/>
    </source>
</evidence>
<dbReference type="Pfam" id="PF12305">
    <property type="entry name" value="DUF3630"/>
    <property type="match status" value="1"/>
</dbReference>
<keyword evidence="1" id="KW-0645">Protease</keyword>
<evidence type="ECO:0000313" key="1">
    <source>
        <dbReference type="EMBL" id="AXX61228.1"/>
    </source>
</evidence>